<keyword evidence="1" id="KW-0812">Transmembrane</keyword>
<keyword evidence="3" id="KW-1185">Reference proteome</keyword>
<feature type="transmembrane region" description="Helical" evidence="1">
    <location>
        <begin position="26"/>
        <end position="42"/>
    </location>
</feature>
<dbReference type="AlphaFoldDB" id="A0A9X3HX57"/>
<gene>
    <name evidence="2" type="ORF">MD535_15330</name>
</gene>
<keyword evidence="1" id="KW-0472">Membrane</keyword>
<evidence type="ECO:0008006" key="4">
    <source>
        <dbReference type="Google" id="ProtNLM"/>
    </source>
</evidence>
<dbReference type="Proteomes" id="UP001155587">
    <property type="component" value="Unassembled WGS sequence"/>
</dbReference>
<proteinExistence type="predicted"/>
<evidence type="ECO:0000313" key="3">
    <source>
        <dbReference type="Proteomes" id="UP001155587"/>
    </source>
</evidence>
<organism evidence="2 3">
    <name type="scientific">Vibrio qingdaonensis</name>
    <dbReference type="NCBI Taxonomy" id="2829491"/>
    <lineage>
        <taxon>Bacteria</taxon>
        <taxon>Pseudomonadati</taxon>
        <taxon>Pseudomonadota</taxon>
        <taxon>Gammaproteobacteria</taxon>
        <taxon>Vibrionales</taxon>
        <taxon>Vibrionaceae</taxon>
        <taxon>Vibrio</taxon>
    </lineage>
</organism>
<accession>A0A9X3HX57</accession>
<dbReference type="RefSeq" id="WP_265675902.1">
    <property type="nucleotide sequence ID" value="NZ_JAKRRY010000021.1"/>
</dbReference>
<protein>
    <recommendedName>
        <fullName evidence="4">O-succinylbenzoic acid--CoA ligase</fullName>
    </recommendedName>
</protein>
<name>A0A9X3HX57_9VIBR</name>
<keyword evidence="1" id="KW-1133">Transmembrane helix</keyword>
<reference evidence="2" key="1">
    <citation type="submission" date="2022-02" db="EMBL/GenBank/DDBJ databases">
        <title>Vibrio sp. nov, a new bacterium isolated from seawater.</title>
        <authorList>
            <person name="Yuan Y."/>
        </authorList>
    </citation>
    <scope>NUCLEOTIDE SEQUENCE</scope>
    <source>
        <strain evidence="2">ZSDZ65</strain>
    </source>
</reference>
<evidence type="ECO:0000256" key="1">
    <source>
        <dbReference type="SAM" id="Phobius"/>
    </source>
</evidence>
<dbReference type="EMBL" id="JAKRRY010000021">
    <property type="protein sequence ID" value="MCW8347375.1"/>
    <property type="molecule type" value="Genomic_DNA"/>
</dbReference>
<comment type="caution">
    <text evidence="2">The sequence shown here is derived from an EMBL/GenBank/DDBJ whole genome shotgun (WGS) entry which is preliminary data.</text>
</comment>
<sequence>MNITLGIAIVLQILLALSTEGLPRAMAELTAFILTVVLFVSVKRRTTSSTKPPQSMLSSK</sequence>
<evidence type="ECO:0000313" key="2">
    <source>
        <dbReference type="EMBL" id="MCW8347375.1"/>
    </source>
</evidence>